<dbReference type="Pfam" id="PF05557">
    <property type="entry name" value="MAD"/>
    <property type="match status" value="1"/>
</dbReference>
<dbReference type="GO" id="GO:0005635">
    <property type="term" value="C:nuclear envelope"/>
    <property type="evidence" value="ECO:0007669"/>
    <property type="project" value="TreeGrafter"/>
</dbReference>
<keyword evidence="5" id="KW-0498">Mitosis</keyword>
<keyword evidence="7" id="KW-0131">Cell cycle</keyword>
<evidence type="ECO:0000256" key="4">
    <source>
        <dbReference type="ARBA" id="ARBA00022618"/>
    </source>
</evidence>
<dbReference type="SUPFAM" id="SSF75704">
    <property type="entry name" value="Mitotic arrest deficient-like 1, Mad1"/>
    <property type="match status" value="1"/>
</dbReference>
<dbReference type="GO" id="GO:0051315">
    <property type="term" value="P:attachment of mitotic spindle microtubules to kinetochore"/>
    <property type="evidence" value="ECO:0007669"/>
    <property type="project" value="TreeGrafter"/>
</dbReference>
<feature type="coiled-coil region" evidence="8">
    <location>
        <begin position="17"/>
        <end position="46"/>
    </location>
</feature>
<comment type="caution">
    <text evidence="10">The sequence shown here is derived from an EMBL/GenBank/DDBJ whole genome shotgun (WGS) entry which is preliminary data.</text>
</comment>
<feature type="region of interest" description="Disordered" evidence="9">
    <location>
        <begin position="48"/>
        <end position="67"/>
    </location>
</feature>
<proteinExistence type="inferred from homology"/>
<feature type="coiled-coil region" evidence="8">
    <location>
        <begin position="307"/>
        <end position="434"/>
    </location>
</feature>
<keyword evidence="11" id="KW-1185">Reference proteome</keyword>
<feature type="coiled-coil region" evidence="8">
    <location>
        <begin position="473"/>
        <end position="535"/>
    </location>
</feature>
<feature type="region of interest" description="Disordered" evidence="9">
    <location>
        <begin position="239"/>
        <end position="262"/>
    </location>
</feature>
<evidence type="ECO:0000313" key="11">
    <source>
        <dbReference type="Proteomes" id="UP001182556"/>
    </source>
</evidence>
<evidence type="ECO:0000256" key="5">
    <source>
        <dbReference type="ARBA" id="ARBA00022776"/>
    </source>
</evidence>
<evidence type="ECO:0000313" key="10">
    <source>
        <dbReference type="EMBL" id="KAK1921723.1"/>
    </source>
</evidence>
<dbReference type="EMBL" id="JAODAN010000010">
    <property type="protein sequence ID" value="KAK1921723.1"/>
    <property type="molecule type" value="Genomic_DNA"/>
</dbReference>
<keyword evidence="6" id="KW-0539">Nucleus</keyword>
<dbReference type="Gene3D" id="6.10.250.90">
    <property type="match status" value="1"/>
</dbReference>
<organism evidence="10 11">
    <name type="scientific">Papiliotrema laurentii</name>
    <name type="common">Cryptococcus laurentii</name>
    <dbReference type="NCBI Taxonomy" id="5418"/>
    <lineage>
        <taxon>Eukaryota</taxon>
        <taxon>Fungi</taxon>
        <taxon>Dikarya</taxon>
        <taxon>Basidiomycota</taxon>
        <taxon>Agaricomycotina</taxon>
        <taxon>Tremellomycetes</taxon>
        <taxon>Tremellales</taxon>
        <taxon>Rhynchogastremaceae</taxon>
        <taxon>Papiliotrema</taxon>
    </lineage>
</organism>
<evidence type="ECO:0000256" key="8">
    <source>
        <dbReference type="SAM" id="Coils"/>
    </source>
</evidence>
<dbReference type="SUPFAM" id="SSF140423">
    <property type="entry name" value="MW0975(SA0943)-like"/>
    <property type="match status" value="1"/>
</dbReference>
<evidence type="ECO:0000256" key="3">
    <source>
        <dbReference type="ARBA" id="ARBA00022019"/>
    </source>
</evidence>
<reference evidence="10" key="1">
    <citation type="submission" date="2023-02" db="EMBL/GenBank/DDBJ databases">
        <title>Identification and recombinant expression of a fungal hydrolase from Papiliotrema laurentii that hydrolyzes apple cutin and clears colloidal polyester polyurethane.</title>
        <authorList>
            <consortium name="DOE Joint Genome Institute"/>
            <person name="Roman V.A."/>
            <person name="Bojanowski C."/>
            <person name="Crable B.R."/>
            <person name="Wagner D.N."/>
            <person name="Hung C.S."/>
            <person name="Nadeau L.J."/>
            <person name="Schratz L."/>
            <person name="Haridas S."/>
            <person name="Pangilinan J."/>
            <person name="Lipzen A."/>
            <person name="Na H."/>
            <person name="Yan M."/>
            <person name="Ng V."/>
            <person name="Grigoriev I.V."/>
            <person name="Spatafora J.W."/>
            <person name="Barlow D."/>
            <person name="Biffinger J."/>
            <person name="Kelley-Loughnane N."/>
            <person name="Varaljay V.A."/>
            <person name="Crookes-Goodson W.J."/>
        </authorList>
    </citation>
    <scope>NUCLEOTIDE SEQUENCE</scope>
    <source>
        <strain evidence="10">5307AH</strain>
    </source>
</reference>
<dbReference type="GO" id="GO:0072686">
    <property type="term" value="C:mitotic spindle"/>
    <property type="evidence" value="ECO:0007669"/>
    <property type="project" value="TreeGrafter"/>
</dbReference>
<dbReference type="Gene3D" id="3.30.457.60">
    <property type="match status" value="1"/>
</dbReference>
<dbReference type="AlphaFoldDB" id="A0AAD9CWJ1"/>
<dbReference type="InterPro" id="IPR008672">
    <property type="entry name" value="Mad1"/>
</dbReference>
<dbReference type="PANTHER" id="PTHR23168">
    <property type="entry name" value="MITOTIC SPINDLE ASSEMBLY CHECKPOINT PROTEIN MAD1 MITOTIC ARREST DEFICIENT-LIKE PROTEIN 1"/>
    <property type="match status" value="1"/>
</dbReference>
<comment type="subcellular location">
    <subcellularLocation>
        <location evidence="1">Nucleus</location>
    </subcellularLocation>
</comment>
<evidence type="ECO:0000256" key="1">
    <source>
        <dbReference type="ARBA" id="ARBA00004123"/>
    </source>
</evidence>
<evidence type="ECO:0000256" key="7">
    <source>
        <dbReference type="ARBA" id="ARBA00023306"/>
    </source>
</evidence>
<comment type="similarity">
    <text evidence="2">Belongs to the MAD1 family.</text>
</comment>
<dbReference type="Proteomes" id="UP001182556">
    <property type="component" value="Unassembled WGS sequence"/>
</dbReference>
<accession>A0AAD9CWJ1</accession>
<evidence type="ECO:0000256" key="6">
    <source>
        <dbReference type="ARBA" id="ARBA00023242"/>
    </source>
</evidence>
<dbReference type="GO" id="GO:0007094">
    <property type="term" value="P:mitotic spindle assembly checkpoint signaling"/>
    <property type="evidence" value="ECO:0007669"/>
    <property type="project" value="InterPro"/>
</dbReference>
<dbReference type="PANTHER" id="PTHR23168:SF0">
    <property type="entry name" value="MITOTIC SPINDLE ASSEMBLY CHECKPOINT PROTEIN MAD1"/>
    <property type="match status" value="1"/>
</dbReference>
<name>A0AAD9CWJ1_PAPLA</name>
<gene>
    <name evidence="10" type="ORF">DB88DRAFT_499005</name>
</gene>
<feature type="compositionally biased region" description="Polar residues" evidence="9">
    <location>
        <begin position="245"/>
        <end position="262"/>
    </location>
</feature>
<evidence type="ECO:0000256" key="9">
    <source>
        <dbReference type="SAM" id="MobiDB-lite"/>
    </source>
</evidence>
<dbReference type="GO" id="GO:0051301">
    <property type="term" value="P:cell division"/>
    <property type="evidence" value="ECO:0007669"/>
    <property type="project" value="UniProtKB-KW"/>
</dbReference>
<dbReference type="GO" id="GO:0000776">
    <property type="term" value="C:kinetochore"/>
    <property type="evidence" value="ECO:0007669"/>
    <property type="project" value="TreeGrafter"/>
</dbReference>
<protein>
    <recommendedName>
        <fullName evidence="3">Spindle assembly checkpoint component MAD1</fullName>
    </recommendedName>
</protein>
<dbReference type="InterPro" id="IPR036785">
    <property type="entry name" value="YkyA-like_sf"/>
</dbReference>
<sequence>MASLGSSTGMSASTLHRKVIELERKQQESEVEIEELREVNSRLRSERAGLLAGQEEEQMTGAEREQRWGEERISLNRAIQELRNQNSALSDAHARLQREHTQLSSSHSALTLQYNSEIQLYQHRVKELEADRDRLKGWERRAQGLSIELEEVKRKAAEGRREVEDRKEDRVVDETLAKELRRQSQYLSSLKHDHSNLQHEILEARQDKKKLEASERAAKILERQLRDRIQSLEDQLARSHREMESLTQTFPSDSSAPTEDASVLQQRLSALSELHSKATGEIAAKEAEVHDLHARLSALAADSSYTIRELSQKVKTLENDARWAKEGRAAAEQREELLKREVQALYDSQESGPVMPGGVQSDQSARVKSLERLVSEYKERVESMSRDSSELEDRLIEGKGLVKQAKLDEAQARIDELTAKIQEFETLISELTTANTTLDAEVNDLMRRVASGEYDPSRERCLELKDNPAAKIKAIRNEQLEALKQENEALVAQLENVKSGGGKEGDEGFVPVETYKRLRAEKEELEKAHAKRLMRLKEIFGTKSKEFLEAVYSLLGWRIKFDESGADIRLTSMYAPKGKMGLTLKFASQEGHFGTMQMTGALARGLEDTRHFWIVERQSVPGFLAQVTTEMFEKTTIGRAAGYVGLE</sequence>
<evidence type="ECO:0000256" key="2">
    <source>
        <dbReference type="ARBA" id="ARBA00008029"/>
    </source>
</evidence>
<keyword evidence="4" id="KW-0132">Cell division</keyword>
<keyword evidence="8" id="KW-0175">Coiled coil</keyword>